<evidence type="ECO:0000313" key="2">
    <source>
        <dbReference type="Proteomes" id="UP000234681"/>
    </source>
</evidence>
<sequence length="40" mass="4744">MKESTRLLQDHEPLFTLKPHSFLPSVSLPQISSDYIFFFF</sequence>
<accession>A6HKF5</accession>
<organism evidence="1 2">
    <name type="scientific">Rattus norvegicus</name>
    <name type="common">Rat</name>
    <dbReference type="NCBI Taxonomy" id="10116"/>
    <lineage>
        <taxon>Eukaryota</taxon>
        <taxon>Metazoa</taxon>
        <taxon>Chordata</taxon>
        <taxon>Craniata</taxon>
        <taxon>Vertebrata</taxon>
        <taxon>Euteleostomi</taxon>
        <taxon>Mammalia</taxon>
        <taxon>Eutheria</taxon>
        <taxon>Euarchontoglires</taxon>
        <taxon>Glires</taxon>
        <taxon>Rodentia</taxon>
        <taxon>Myomorpha</taxon>
        <taxon>Muroidea</taxon>
        <taxon>Muridae</taxon>
        <taxon>Murinae</taxon>
        <taxon>Rattus</taxon>
    </lineage>
</organism>
<evidence type="ECO:0000313" key="1">
    <source>
        <dbReference type="EMBL" id="EDM06510.1"/>
    </source>
</evidence>
<gene>
    <name evidence="1" type="ORF">rCG_33833</name>
</gene>
<reference evidence="1 2" key="1">
    <citation type="submission" date="2005-07" db="EMBL/GenBank/DDBJ databases">
        <authorList>
            <person name="Mural R.J."/>
            <person name="Li P.W."/>
            <person name="Adams M.D."/>
            <person name="Amanatides P.G."/>
            <person name="Baden-Tillson H."/>
            <person name="Barnstead M."/>
            <person name="Chin S.H."/>
            <person name="Dew I."/>
            <person name="Evans C.A."/>
            <person name="Ferriera S."/>
            <person name="Flanigan M."/>
            <person name="Fosler C."/>
            <person name="Glodek A."/>
            <person name="Gu Z."/>
            <person name="Holt R.A."/>
            <person name="Jennings D."/>
            <person name="Kraft C.L."/>
            <person name="Lu F."/>
            <person name="Nguyen T."/>
            <person name="Nusskern D.R."/>
            <person name="Pfannkoch C.M."/>
            <person name="Sitter C."/>
            <person name="Sutton G.G."/>
            <person name="Venter J.C."/>
            <person name="Wang Z."/>
            <person name="Woodage T."/>
            <person name="Zheng X.H."/>
            <person name="Zhong F."/>
        </authorList>
    </citation>
    <scope>NUCLEOTIDE SEQUENCE [LARGE SCALE GENOMIC DNA]</scope>
    <source>
        <strain>BN</strain>
        <strain evidence="2">Sprague-Dawley</strain>
    </source>
</reference>
<dbReference type="Proteomes" id="UP000234681">
    <property type="component" value="Chromosome 10"/>
</dbReference>
<proteinExistence type="predicted"/>
<dbReference type="EMBL" id="CH473948">
    <property type="protein sequence ID" value="EDM06510.1"/>
    <property type="molecule type" value="Genomic_DNA"/>
</dbReference>
<name>A6HKF5_RAT</name>
<protein>
    <submittedName>
        <fullName evidence="1">RCG33833</fullName>
    </submittedName>
</protein>
<dbReference type="AlphaFoldDB" id="A6HKF5"/>